<organism evidence="1 2">
    <name type="scientific">Kordia antarctica</name>
    <dbReference type="NCBI Taxonomy" id="1218801"/>
    <lineage>
        <taxon>Bacteria</taxon>
        <taxon>Pseudomonadati</taxon>
        <taxon>Bacteroidota</taxon>
        <taxon>Flavobacteriia</taxon>
        <taxon>Flavobacteriales</taxon>
        <taxon>Flavobacteriaceae</taxon>
        <taxon>Kordia</taxon>
    </lineage>
</organism>
<dbReference type="InterPro" id="IPR029063">
    <property type="entry name" value="SAM-dependent_MTases_sf"/>
</dbReference>
<protein>
    <submittedName>
        <fullName evidence="1">Uncharacterized protein</fullName>
    </submittedName>
</protein>
<sequence length="214" mass="25314">MVFIKKILRKYKFTARILETYFFSKKYLLPKGWFLSRFLLSPVNEKSEPLPWFTYASIHFITQKLNSSFNVFEFGSGNSTLWFASKVKRIFSVEHDTEFYNQKLNELKSFANIQCELIPLGEGYSDKILDFTNEFDIIVIDGRERVECAKKCLKALKSDGIIIWDNSDRDEYAEGYEHFMKNSFKKIDFRGIGPINHSEWQTSIFYRTDNCFDI</sequence>
<gene>
    <name evidence="1" type="ORF">IMCC3317_06460</name>
</gene>
<keyword evidence="2" id="KW-1185">Reference proteome</keyword>
<dbReference type="EMBL" id="CP019288">
    <property type="protein sequence ID" value="QHI35300.1"/>
    <property type="molecule type" value="Genomic_DNA"/>
</dbReference>
<name>A0A7L4ZFN2_9FLAO</name>
<dbReference type="Gene3D" id="3.40.50.150">
    <property type="entry name" value="Vaccinia Virus protein VP39"/>
    <property type="match status" value="1"/>
</dbReference>
<dbReference type="Proteomes" id="UP000464657">
    <property type="component" value="Chromosome"/>
</dbReference>
<evidence type="ECO:0000313" key="1">
    <source>
        <dbReference type="EMBL" id="QHI35300.1"/>
    </source>
</evidence>
<dbReference type="SUPFAM" id="SSF53335">
    <property type="entry name" value="S-adenosyl-L-methionine-dependent methyltransferases"/>
    <property type="match status" value="1"/>
</dbReference>
<reference evidence="1 2" key="1">
    <citation type="journal article" date="2013" name="Int. J. Syst. Evol. Microbiol.">
        <title>Kordia antarctica sp. nov., isolated from Antarctic seawater.</title>
        <authorList>
            <person name="Baek K."/>
            <person name="Choi A."/>
            <person name="Kang I."/>
            <person name="Lee K."/>
            <person name="Cho J.C."/>
        </authorList>
    </citation>
    <scope>NUCLEOTIDE SEQUENCE [LARGE SCALE GENOMIC DNA]</scope>
    <source>
        <strain evidence="1 2">IMCC3317</strain>
    </source>
</reference>
<accession>A0A7L4ZFN2</accession>
<evidence type="ECO:0000313" key="2">
    <source>
        <dbReference type="Proteomes" id="UP000464657"/>
    </source>
</evidence>
<dbReference type="AlphaFoldDB" id="A0A7L4ZFN2"/>
<proteinExistence type="predicted"/>
<dbReference type="KEGG" id="kan:IMCC3317_06460"/>